<reference evidence="2" key="6">
    <citation type="journal article" date="2002" name="Nature">
        <title>Analysis of the mouse transcriptome based on functional annotation of 60,770 full-length cDNAs.</title>
        <authorList>
            <consortium name="The FANTOM Consortium and the RIKEN Genome Exploration Research Group Phase I and II Team"/>
        </authorList>
    </citation>
    <scope>NUCLEOTIDE SEQUENCE</scope>
    <source>
        <strain evidence="2">C57BL/6J</strain>
        <tissue evidence="2">Hypothalamus</tissue>
    </source>
</reference>
<protein>
    <submittedName>
        <fullName evidence="2">Uncharacterized protein</fullName>
    </submittedName>
</protein>
<name>Q8CAJ2_MOUSE</name>
<dbReference type="EMBL" id="AK038660">
    <property type="protein sequence ID" value="BAC30086.1"/>
    <property type="molecule type" value="mRNA"/>
</dbReference>
<dbReference type="AlphaFoldDB" id="Q8CAJ2"/>
<proteinExistence type="evidence at transcript level"/>
<reference evidence="2" key="8">
    <citation type="journal article" date="2005" name="Science">
        <title>Antisense Transcription in the Mammalian Transcriptome.</title>
        <authorList>
            <consortium name="RIKEN Genome Exploration Research Group and Genome Science Group (Genome Network Project Core Group) and the FANTOM Consortium"/>
        </authorList>
    </citation>
    <scope>NUCLEOTIDE SEQUENCE</scope>
    <source>
        <strain evidence="2">C57BL/6J</strain>
        <tissue evidence="2">Hypothalamus</tissue>
    </source>
</reference>
<evidence type="ECO:0000313" key="2">
    <source>
        <dbReference type="EMBL" id="BAC30086.1"/>
    </source>
</evidence>
<reference evidence="2" key="5">
    <citation type="submission" date="2001-07" db="EMBL/GenBank/DDBJ databases">
        <authorList>
            <person name="Adachi J."/>
            <person name="Aizawa K."/>
            <person name="Akimura T."/>
            <person name="Arakawa T."/>
            <person name="Bono H."/>
            <person name="Carninci P."/>
            <person name="Fukuda S."/>
            <person name="Furuno M."/>
            <person name="Hanagaki T."/>
            <person name="Hara A."/>
            <person name="Hashizume W."/>
            <person name="Hayashida K."/>
            <person name="Hayatsu N."/>
            <person name="Hiramoto K."/>
            <person name="Hiraoka T."/>
            <person name="Hirozane T."/>
            <person name="Hori F."/>
            <person name="Imotani K."/>
            <person name="Ishii Y."/>
            <person name="Itoh M."/>
            <person name="Kagawa I."/>
            <person name="Kasukawa T."/>
            <person name="Katoh H."/>
            <person name="Kawai J."/>
            <person name="Kojima Y."/>
            <person name="Kondo S."/>
            <person name="Konno H."/>
            <person name="Kouda M."/>
            <person name="Koya S."/>
            <person name="Kurihara C."/>
            <person name="Matsuyama T."/>
            <person name="Miyazaki A."/>
            <person name="Murata M."/>
            <person name="Nakamura M."/>
            <person name="Nishi K."/>
            <person name="Nomura K."/>
            <person name="Numazaki R."/>
            <person name="Ohno M."/>
            <person name="Ohsato N."/>
            <person name="Okazaki Y."/>
            <person name="Saito R."/>
            <person name="Saitoh H."/>
            <person name="Sakai C."/>
            <person name="Sakai K."/>
            <person name="Sakazume N."/>
            <person name="Sano H."/>
            <person name="Sasaki D."/>
            <person name="Shibata K."/>
            <person name="Shinagawa A."/>
            <person name="Shiraki T."/>
            <person name="Sogabe Y."/>
            <person name="Tagami M."/>
            <person name="Tagawa A."/>
            <person name="Takahashi F."/>
            <person name="Takaku-Akahira S."/>
            <person name="Takeda Y."/>
            <person name="Tanaka T."/>
            <person name="Tomaru A."/>
            <person name="Toya T."/>
            <person name="Yasunishi A."/>
            <person name="Muramatsu M."/>
            <person name="Hayashizaki Y."/>
        </authorList>
    </citation>
    <scope>NUCLEOTIDE SEQUENCE</scope>
    <source>
        <strain evidence="2">C57BL/6J</strain>
        <tissue evidence="2">Hypothalamus</tissue>
    </source>
</reference>
<organism evidence="2">
    <name type="scientific">Mus musculus</name>
    <name type="common">Mouse</name>
    <dbReference type="NCBI Taxonomy" id="10090"/>
    <lineage>
        <taxon>Eukaryota</taxon>
        <taxon>Metazoa</taxon>
        <taxon>Chordata</taxon>
        <taxon>Craniata</taxon>
        <taxon>Vertebrata</taxon>
        <taxon>Euteleostomi</taxon>
        <taxon>Mammalia</taxon>
        <taxon>Eutheria</taxon>
        <taxon>Euarchontoglires</taxon>
        <taxon>Glires</taxon>
        <taxon>Rodentia</taxon>
        <taxon>Myomorpha</taxon>
        <taxon>Muroidea</taxon>
        <taxon>Muridae</taxon>
        <taxon>Murinae</taxon>
        <taxon>Mus</taxon>
        <taxon>Mus</taxon>
    </lineage>
</organism>
<reference evidence="2" key="1">
    <citation type="journal article" date="1999" name="Methods Enzymol.">
        <title>High-efficiency full-length cDNA cloning.</title>
        <authorList>
            <person name="Carninci P."/>
            <person name="Hayashizaki Y."/>
        </authorList>
    </citation>
    <scope>NUCLEOTIDE SEQUENCE</scope>
    <source>
        <strain evidence="2">C57BL/6J</strain>
        <tissue evidence="2">Hypothalamus</tissue>
    </source>
</reference>
<feature type="region of interest" description="Disordered" evidence="1">
    <location>
        <begin position="38"/>
        <end position="58"/>
    </location>
</feature>
<sequence length="146" mass="16460">MSMSVECLQNRPPLVHFMRELGPWMRCGAAVQDRDRCGPHARGQTGRPGPATEVPLLPNPDGDVSRTWRDTCVFSLSDSTSPVWKTSEDLQIFFSKGILFSCLCNTARILLAPDSPSVFFLTVSPTFWTEDRLCFLVKCWCTLRVF</sequence>
<reference evidence="2" key="7">
    <citation type="journal article" date="2005" name="Science">
        <title>The Transcriptional Landscape of the Mammalian Genome.</title>
        <authorList>
            <consortium name="The FANTOM Consortium"/>
            <consortium name="Riken Genome Exploration Research Group and Genome Science Group (Genome Network Project Core Group)"/>
        </authorList>
    </citation>
    <scope>NUCLEOTIDE SEQUENCE</scope>
    <source>
        <strain evidence="2">C57BL/6J</strain>
        <tissue evidence="2">Hypothalamus</tissue>
    </source>
</reference>
<reference evidence="2" key="2">
    <citation type="journal article" date="2000" name="Genome Res.">
        <title>Normalization and subtraction of cap-trapper-selected cDNAs to prepare full-length cDNA libraries for rapid discovery of new genes.</title>
        <authorList>
            <person name="Carninci P."/>
            <person name="Shibata Y."/>
            <person name="Hayatsu N."/>
            <person name="Sugahara Y."/>
            <person name="Shibata K."/>
            <person name="Itoh M."/>
            <person name="Konno H."/>
            <person name="Okazaki Y."/>
            <person name="Muramatsu M."/>
            <person name="Hayashizaki Y."/>
        </authorList>
    </citation>
    <scope>NUCLEOTIDE SEQUENCE</scope>
    <source>
        <strain evidence="2">C57BL/6J</strain>
        <tissue evidence="2">Hypothalamus</tissue>
    </source>
</reference>
<evidence type="ECO:0000256" key="1">
    <source>
        <dbReference type="SAM" id="MobiDB-lite"/>
    </source>
</evidence>
<reference evidence="2" key="4">
    <citation type="journal article" date="2001" name="Nature">
        <title>Functional annotation of a full-length mouse cDNA collection.</title>
        <authorList>
            <consortium name="The RIKEN Genome Exploration Research Group Phase II Team and the FANTOM Consortium"/>
        </authorList>
    </citation>
    <scope>NUCLEOTIDE SEQUENCE</scope>
    <source>
        <strain evidence="2">C57BL/6J</strain>
        <tissue evidence="2">Hypothalamus</tissue>
    </source>
</reference>
<accession>Q8CAJ2</accession>
<reference evidence="2" key="3">
    <citation type="journal article" date="2000" name="Genome Res.">
        <title>RIKEN integrated sequence analysis (RISA) system--384-format sequencing pipeline with 384 multicapillary sequencer.</title>
        <authorList>
            <person name="Shibata K."/>
            <person name="Itoh M."/>
            <person name="Aizawa K."/>
            <person name="Nagaoka S."/>
            <person name="Sasaki N."/>
            <person name="Carninci P."/>
            <person name="Konno H."/>
            <person name="Akiyama J."/>
            <person name="Nishi K."/>
            <person name="Kitsunai T."/>
            <person name="Tashiro H."/>
            <person name="Itoh M."/>
            <person name="Sumi N."/>
            <person name="Ishii Y."/>
            <person name="Nakamura S."/>
            <person name="Hazama M."/>
            <person name="Nishine T."/>
            <person name="Harada A."/>
            <person name="Yamamoto R."/>
            <person name="Matsumoto H."/>
            <person name="Sakaguchi S."/>
            <person name="Ikegami T."/>
            <person name="Kashiwagi K."/>
            <person name="Fujiwake S."/>
            <person name="Inoue K."/>
            <person name="Togawa Y."/>
            <person name="Izawa M."/>
            <person name="Ohara E."/>
            <person name="Watahiki M."/>
            <person name="Yoneda Y."/>
            <person name="Ishikawa T."/>
            <person name="Ozawa K."/>
            <person name="Tanaka T."/>
            <person name="Matsuura S."/>
            <person name="Kawai J."/>
            <person name="Okazaki Y."/>
            <person name="Muramatsu M."/>
            <person name="Inoue Y."/>
            <person name="Kira A."/>
            <person name="Hayashizaki Y."/>
        </authorList>
    </citation>
    <scope>NUCLEOTIDE SEQUENCE</scope>
    <source>
        <strain evidence="2">C57BL/6J</strain>
        <tissue evidence="2">Hypothalamus</tissue>
    </source>
</reference>